<evidence type="ECO:0000256" key="1">
    <source>
        <dbReference type="ARBA" id="ARBA00004202"/>
    </source>
</evidence>
<protein>
    <submittedName>
        <fullName evidence="9">ATP-binding cassette domain-containing protein</fullName>
    </submittedName>
    <submittedName>
        <fullName evidence="8">Sulfate/thiosulfate import ATP-binding protein CysA</fullName>
        <ecNumber evidence="8">3.6.3.25</ecNumber>
    </submittedName>
</protein>
<evidence type="ECO:0000256" key="6">
    <source>
        <dbReference type="SAM" id="MobiDB-lite"/>
    </source>
</evidence>
<proteinExistence type="predicted"/>
<gene>
    <name evidence="8" type="primary">cysA_1</name>
    <name evidence="8" type="ORF">ACH61_00820</name>
    <name evidence="9" type="ORF">GSU10_03075</name>
</gene>
<reference evidence="11" key="2">
    <citation type="submission" date="2019-12" db="EMBL/GenBank/DDBJ databases">
        <title>Complete and draft genome sequences of new strains and members of some known species of the genus Rathayibacter isolated from plants.</title>
        <authorList>
            <person name="Tarlachkov S.V."/>
            <person name="Starodumova I.P."/>
            <person name="Dorofeeva L.V."/>
            <person name="Prisyazhnaya N.V."/>
            <person name="Leyn S."/>
            <person name="Zlamal J."/>
            <person name="Elan M."/>
            <person name="Osterman A.L."/>
            <person name="Nadler S."/>
            <person name="Subbotin S.A."/>
            <person name="Evtushenko L.I."/>
        </authorList>
    </citation>
    <scope>NUCLEOTIDE SEQUENCE [LARGE SCALE GENOMIC DNA]</scope>
    <source>
        <strain evidence="11">VKM Ac-2761</strain>
    </source>
</reference>
<keyword evidence="10" id="KW-1185">Reference proteome</keyword>
<dbReference type="InterPro" id="IPR003439">
    <property type="entry name" value="ABC_transporter-like_ATP-bd"/>
</dbReference>
<organism evidence="8 10">
    <name type="scientific">Rathayibacter tanaceti</name>
    <dbReference type="NCBI Taxonomy" id="1671680"/>
    <lineage>
        <taxon>Bacteria</taxon>
        <taxon>Bacillati</taxon>
        <taxon>Actinomycetota</taxon>
        <taxon>Actinomycetes</taxon>
        <taxon>Micrococcales</taxon>
        <taxon>Microbacteriaceae</taxon>
        <taxon>Rathayibacter</taxon>
    </lineage>
</organism>
<name>A0A166D742_9MICO</name>
<evidence type="ECO:0000313" key="8">
    <source>
        <dbReference type="EMBL" id="KZX22037.1"/>
    </source>
</evidence>
<dbReference type="PANTHER" id="PTHR42711:SF17">
    <property type="entry name" value="ABC TRANSPORTER ATP-BINDING PROTEIN"/>
    <property type="match status" value="1"/>
</dbReference>
<evidence type="ECO:0000313" key="9">
    <source>
        <dbReference type="EMBL" id="QHC54730.1"/>
    </source>
</evidence>
<keyword evidence="3" id="KW-0547">Nucleotide-binding</keyword>
<comment type="subcellular location">
    <subcellularLocation>
        <location evidence="1">Cell membrane</location>
        <topology evidence="1">Peripheral membrane protein</topology>
    </subcellularLocation>
</comment>
<feature type="region of interest" description="Disordered" evidence="6">
    <location>
        <begin position="122"/>
        <end position="155"/>
    </location>
</feature>
<dbReference type="AlphaFoldDB" id="A0A166D742"/>
<dbReference type="EMBL" id="LIIN01000017">
    <property type="protein sequence ID" value="KZX22037.1"/>
    <property type="molecule type" value="Genomic_DNA"/>
</dbReference>
<evidence type="ECO:0000256" key="3">
    <source>
        <dbReference type="ARBA" id="ARBA00022741"/>
    </source>
</evidence>
<sequence length="250" mass="26234">MTSTDLAVQATALTKSFSSVAAVAGVDLTVHAGEIVAFLGPNGAGKTTTIDMLLGLSAPDSGEVRVFGRRPRAAIAHGLVSAVLQTGGLLKDLSRCRTPELAASLLAETRPVEVVLERADVRSRAPASAPHDRATSRRRAPLARRCVGSEDRRPHVRQLQLRASTSRPRWRSSLTALRATSSTSVACAGLPASIAATMAEERGRTRAAPRRLIPGDALQGGLTCGAKDSNITDSQSVAYPSTTGAFHRPR</sequence>
<dbReference type="PROSITE" id="PS50893">
    <property type="entry name" value="ABC_TRANSPORTER_2"/>
    <property type="match status" value="1"/>
</dbReference>
<dbReference type="GO" id="GO:0005886">
    <property type="term" value="C:plasma membrane"/>
    <property type="evidence" value="ECO:0007669"/>
    <property type="project" value="UniProtKB-SubCell"/>
</dbReference>
<dbReference type="Proteomes" id="UP000076717">
    <property type="component" value="Unassembled WGS sequence"/>
</dbReference>
<dbReference type="Proteomes" id="UP000465031">
    <property type="component" value="Chromosome"/>
</dbReference>
<dbReference type="GO" id="GO:0016887">
    <property type="term" value="F:ATP hydrolysis activity"/>
    <property type="evidence" value="ECO:0007669"/>
    <property type="project" value="InterPro"/>
</dbReference>
<reference evidence="8 10" key="1">
    <citation type="submission" date="2015-08" db="EMBL/GenBank/DDBJ databases">
        <title>Draft Genome Sequence of Rathayibacter sp. Strain VKM Ac-2596 Isolated from Leaf Gall Induced by Plant-Parasitic Nematodes.</title>
        <authorList>
            <person name="Vasilenko O.V."/>
            <person name="Starodumova I.P."/>
            <person name="Tarlachkov S.V."/>
            <person name="Dorofeeva L.V."/>
            <person name="Evtushenko L.I."/>
        </authorList>
    </citation>
    <scope>NUCLEOTIDE SEQUENCE [LARGE SCALE GENOMIC DNA]</scope>
    <source>
        <strain evidence="8 10">VKM Ac-2596</strain>
    </source>
</reference>
<accession>A0A166D742</accession>
<feature type="region of interest" description="Disordered" evidence="6">
    <location>
        <begin position="231"/>
        <end position="250"/>
    </location>
</feature>
<evidence type="ECO:0000313" key="10">
    <source>
        <dbReference type="Proteomes" id="UP000076717"/>
    </source>
</evidence>
<dbReference type="KEGG" id="rte:GSU10_03075"/>
<dbReference type="OrthoDB" id="9804819at2"/>
<evidence type="ECO:0000256" key="2">
    <source>
        <dbReference type="ARBA" id="ARBA00022448"/>
    </source>
</evidence>
<evidence type="ECO:0000256" key="5">
    <source>
        <dbReference type="ARBA" id="ARBA00023251"/>
    </source>
</evidence>
<evidence type="ECO:0000313" key="11">
    <source>
        <dbReference type="Proteomes" id="UP000465031"/>
    </source>
</evidence>
<dbReference type="PATRIC" id="fig|1671680.3.peg.867"/>
<dbReference type="InterPro" id="IPR050763">
    <property type="entry name" value="ABC_transporter_ATP-binding"/>
</dbReference>
<dbReference type="InterPro" id="IPR027417">
    <property type="entry name" value="P-loop_NTPase"/>
</dbReference>
<dbReference type="EMBL" id="CP047186">
    <property type="protein sequence ID" value="QHC54730.1"/>
    <property type="molecule type" value="Genomic_DNA"/>
</dbReference>
<dbReference type="EC" id="3.6.3.25" evidence="8"/>
<keyword evidence="5" id="KW-0046">Antibiotic resistance</keyword>
<dbReference type="Gene3D" id="3.40.50.300">
    <property type="entry name" value="P-loop containing nucleotide triphosphate hydrolases"/>
    <property type="match status" value="1"/>
</dbReference>
<evidence type="ECO:0000256" key="4">
    <source>
        <dbReference type="ARBA" id="ARBA00022840"/>
    </source>
</evidence>
<keyword evidence="8" id="KW-0378">Hydrolase</keyword>
<dbReference type="GO" id="GO:0046677">
    <property type="term" value="P:response to antibiotic"/>
    <property type="evidence" value="ECO:0007669"/>
    <property type="project" value="UniProtKB-KW"/>
</dbReference>
<dbReference type="PANTHER" id="PTHR42711">
    <property type="entry name" value="ABC TRANSPORTER ATP-BINDING PROTEIN"/>
    <property type="match status" value="1"/>
</dbReference>
<dbReference type="Pfam" id="PF00005">
    <property type="entry name" value="ABC_tran"/>
    <property type="match status" value="1"/>
</dbReference>
<keyword evidence="2" id="KW-0813">Transport</keyword>
<dbReference type="RefSeq" id="WP_082844991.1">
    <property type="nucleotide sequence ID" value="NZ_CP047186.1"/>
</dbReference>
<reference evidence="9" key="3">
    <citation type="submission" date="2019-12" db="EMBL/GenBank/DDBJ databases">
        <title>Complete and Draft Genome Sequences of New Strains and Members of Some Known Species of the Genus Rathayibacter isolated from Plants.</title>
        <authorList>
            <person name="Tarlachkov S.V."/>
            <person name="Starodumova I.P."/>
            <person name="Dorofeeva L.V."/>
            <person name="Prisyazhnaya N.V."/>
            <person name="Leyn S.A."/>
            <person name="Zlamal J.E."/>
            <person name="Elane M.L."/>
            <person name="Osterman A.L."/>
            <person name="Nadler S.A."/>
            <person name="Subbotin S.A."/>
            <person name="Evtushenko L.I."/>
        </authorList>
    </citation>
    <scope>NUCLEOTIDE SEQUENCE</scope>
    <source>
        <strain evidence="9">VKM Ac-2761</strain>
    </source>
</reference>
<dbReference type="GO" id="GO:0005524">
    <property type="term" value="F:ATP binding"/>
    <property type="evidence" value="ECO:0007669"/>
    <property type="project" value="UniProtKB-KW"/>
</dbReference>
<dbReference type="SUPFAM" id="SSF52540">
    <property type="entry name" value="P-loop containing nucleoside triphosphate hydrolases"/>
    <property type="match status" value="1"/>
</dbReference>
<keyword evidence="4 8" id="KW-0067">ATP-binding</keyword>
<feature type="domain" description="ABC transporter" evidence="7">
    <location>
        <begin position="8"/>
        <end position="239"/>
    </location>
</feature>
<evidence type="ECO:0000259" key="7">
    <source>
        <dbReference type="PROSITE" id="PS50893"/>
    </source>
</evidence>
<feature type="compositionally biased region" description="Polar residues" evidence="6">
    <location>
        <begin position="231"/>
        <end position="244"/>
    </location>
</feature>